<gene>
    <name evidence="2" type="ORF">K491DRAFT_593447</name>
</gene>
<evidence type="ECO:0000313" key="2">
    <source>
        <dbReference type="EMBL" id="KAF2658174.1"/>
    </source>
</evidence>
<dbReference type="EMBL" id="MU004317">
    <property type="protein sequence ID" value="KAF2658174.1"/>
    <property type="molecule type" value="Genomic_DNA"/>
</dbReference>
<accession>A0A6A6THQ5</accession>
<evidence type="ECO:0000313" key="3">
    <source>
        <dbReference type="Proteomes" id="UP000799324"/>
    </source>
</evidence>
<evidence type="ECO:0000256" key="1">
    <source>
        <dbReference type="SAM" id="MobiDB-lite"/>
    </source>
</evidence>
<name>A0A6A6THQ5_9PLEO</name>
<reference evidence="2" key="1">
    <citation type="journal article" date="2020" name="Stud. Mycol.">
        <title>101 Dothideomycetes genomes: a test case for predicting lifestyles and emergence of pathogens.</title>
        <authorList>
            <person name="Haridas S."/>
            <person name="Albert R."/>
            <person name="Binder M."/>
            <person name="Bloem J."/>
            <person name="Labutti K."/>
            <person name="Salamov A."/>
            <person name="Andreopoulos B."/>
            <person name="Baker S."/>
            <person name="Barry K."/>
            <person name="Bills G."/>
            <person name="Bluhm B."/>
            <person name="Cannon C."/>
            <person name="Castanera R."/>
            <person name="Culley D."/>
            <person name="Daum C."/>
            <person name="Ezra D."/>
            <person name="Gonzalez J."/>
            <person name="Henrissat B."/>
            <person name="Kuo A."/>
            <person name="Liang C."/>
            <person name="Lipzen A."/>
            <person name="Lutzoni F."/>
            <person name="Magnuson J."/>
            <person name="Mondo S."/>
            <person name="Nolan M."/>
            <person name="Ohm R."/>
            <person name="Pangilinan J."/>
            <person name="Park H.-J."/>
            <person name="Ramirez L."/>
            <person name="Alfaro M."/>
            <person name="Sun H."/>
            <person name="Tritt A."/>
            <person name="Yoshinaga Y."/>
            <person name="Zwiers L.-H."/>
            <person name="Turgeon B."/>
            <person name="Goodwin S."/>
            <person name="Spatafora J."/>
            <person name="Crous P."/>
            <person name="Grigoriev I."/>
        </authorList>
    </citation>
    <scope>NUCLEOTIDE SEQUENCE</scope>
    <source>
        <strain evidence="2">CBS 122681</strain>
    </source>
</reference>
<sequence length="204" mass="23333">MPPPASPAKRARTTKSPLETVLGTSKKTAGPRKRVEDDPENIEIMRLRCENRMTWLAIANHLNAQRALHGLPNTLTEPAVYSRFVRNSPRIAIANGEVGFDPKDFMHLRHPHYYPNQRLETGGHASIPKDIKNNYRPRMGKIDENAALKECEELQSRERTEMLLRAAGRVEREFWGYVADELERECGTLYHAKVLESVYRGAMK</sequence>
<dbReference type="Proteomes" id="UP000799324">
    <property type="component" value="Unassembled WGS sequence"/>
</dbReference>
<dbReference type="OrthoDB" id="3438274at2759"/>
<proteinExistence type="predicted"/>
<keyword evidence="3" id="KW-1185">Reference proteome</keyword>
<feature type="region of interest" description="Disordered" evidence="1">
    <location>
        <begin position="1"/>
        <end position="36"/>
    </location>
</feature>
<organism evidence="2 3">
    <name type="scientific">Lophiostoma macrostomum CBS 122681</name>
    <dbReference type="NCBI Taxonomy" id="1314788"/>
    <lineage>
        <taxon>Eukaryota</taxon>
        <taxon>Fungi</taxon>
        <taxon>Dikarya</taxon>
        <taxon>Ascomycota</taxon>
        <taxon>Pezizomycotina</taxon>
        <taxon>Dothideomycetes</taxon>
        <taxon>Pleosporomycetidae</taxon>
        <taxon>Pleosporales</taxon>
        <taxon>Lophiostomataceae</taxon>
        <taxon>Lophiostoma</taxon>
    </lineage>
</organism>
<feature type="compositionally biased region" description="Polar residues" evidence="1">
    <location>
        <begin position="14"/>
        <end position="27"/>
    </location>
</feature>
<dbReference type="AlphaFoldDB" id="A0A6A6THQ5"/>
<protein>
    <submittedName>
        <fullName evidence="2">Uncharacterized protein</fullName>
    </submittedName>
</protein>